<dbReference type="AlphaFoldDB" id="W6MT96"/>
<accession>W6MT96</accession>
<gene>
    <name evidence="2" type="ORF">KUCA_T00005953001</name>
</gene>
<feature type="region of interest" description="Disordered" evidence="1">
    <location>
        <begin position="1"/>
        <end position="135"/>
    </location>
</feature>
<evidence type="ECO:0000313" key="2">
    <source>
        <dbReference type="EMBL" id="CDK29959.1"/>
    </source>
</evidence>
<dbReference type="EMBL" id="HG793131">
    <property type="protein sequence ID" value="CDK29959.1"/>
    <property type="molecule type" value="Genomic_DNA"/>
</dbReference>
<feature type="compositionally biased region" description="Acidic residues" evidence="1">
    <location>
        <begin position="108"/>
        <end position="121"/>
    </location>
</feature>
<protein>
    <submittedName>
        <fullName evidence="2">Uncharacterized protein</fullName>
    </submittedName>
</protein>
<keyword evidence="3" id="KW-1185">Reference proteome</keyword>
<dbReference type="GeneID" id="34523328"/>
<reference evidence="2" key="2">
    <citation type="submission" date="2014-02" db="EMBL/GenBank/DDBJ databases">
        <title>Complete DNA sequence of /Kuraishia capsulata/ illustrates novel genomic features among budding yeasts (/Saccharomycotina/).</title>
        <authorList>
            <person name="Morales L."/>
            <person name="Noel B."/>
            <person name="Porcel B."/>
            <person name="Marcet-Houben M."/>
            <person name="Hullo M-F."/>
            <person name="Sacerdot C."/>
            <person name="Tekaia F."/>
            <person name="Leh-Louis V."/>
            <person name="Despons L."/>
            <person name="Khanna V."/>
            <person name="Aury J-M."/>
            <person name="Barbe V."/>
            <person name="Couloux A."/>
            <person name="Labadie K."/>
            <person name="Pelletier E."/>
            <person name="Souciet J-L."/>
            <person name="Boekhout T."/>
            <person name="Gabaldon T."/>
            <person name="Wincker P."/>
            <person name="Dujon B."/>
        </authorList>
    </citation>
    <scope>NUCLEOTIDE SEQUENCE</scope>
    <source>
        <strain evidence="2">CBS 1993</strain>
    </source>
</reference>
<evidence type="ECO:0000256" key="1">
    <source>
        <dbReference type="SAM" id="MobiDB-lite"/>
    </source>
</evidence>
<evidence type="ECO:0000313" key="3">
    <source>
        <dbReference type="Proteomes" id="UP000019384"/>
    </source>
</evidence>
<organism evidence="2 3">
    <name type="scientific">Kuraishia capsulata CBS 1993</name>
    <dbReference type="NCBI Taxonomy" id="1382522"/>
    <lineage>
        <taxon>Eukaryota</taxon>
        <taxon>Fungi</taxon>
        <taxon>Dikarya</taxon>
        <taxon>Ascomycota</taxon>
        <taxon>Saccharomycotina</taxon>
        <taxon>Pichiomycetes</taxon>
        <taxon>Pichiales</taxon>
        <taxon>Pichiaceae</taxon>
        <taxon>Kuraishia</taxon>
    </lineage>
</organism>
<dbReference type="HOGENOM" id="CLU_903340_0_0_1"/>
<name>W6MT96_9ASCO</name>
<reference evidence="2" key="1">
    <citation type="submission" date="2013-12" db="EMBL/GenBank/DDBJ databases">
        <authorList>
            <person name="Genoscope - CEA"/>
        </authorList>
    </citation>
    <scope>NUCLEOTIDE SEQUENCE</scope>
    <source>
        <strain evidence="2">CBS 1993</strain>
    </source>
</reference>
<dbReference type="RefSeq" id="XP_022461940.1">
    <property type="nucleotide sequence ID" value="XM_022604296.1"/>
</dbReference>
<feature type="compositionally biased region" description="Acidic residues" evidence="1">
    <location>
        <begin position="51"/>
        <end position="75"/>
    </location>
</feature>
<sequence>MAQAVPKSNHKPKEHKKTSSISPAKVTKSATVGKSSKLVHAKADSVTVTADDCDDEVTTTSDCDGEETTTSDCEDSTTTSPSDCDDEPSFPSPTPTDDCDDVTSTSTDDCEEETSISDDCETSAPTSTPDCDDNFTDIDDDCDDDLPIITVTETIYKKLLKITTTKTHSTTLPFKIWAGTKTVTSTKTVTETATITETRFNATTTITRMTAQSSALQGLFQRLGLAVLTLPRPTITSPSALRAAHYGDDMHDLHKRDEMNATTELVSSQVSEAMNSSALTTASDNGALKYSPICVFSIGLAGLMVLAI</sequence>
<feature type="compositionally biased region" description="Basic residues" evidence="1">
    <location>
        <begin position="8"/>
        <end position="18"/>
    </location>
</feature>
<dbReference type="Proteomes" id="UP000019384">
    <property type="component" value="Unassembled WGS sequence"/>
</dbReference>
<proteinExistence type="predicted"/>